<dbReference type="EMBL" id="CAJOAZ010031610">
    <property type="protein sequence ID" value="CAF4441206.1"/>
    <property type="molecule type" value="Genomic_DNA"/>
</dbReference>
<proteinExistence type="predicted"/>
<protein>
    <submittedName>
        <fullName evidence="1">Uncharacterized protein</fullName>
    </submittedName>
</protein>
<organism evidence="1 2">
    <name type="scientific">Adineta steineri</name>
    <dbReference type="NCBI Taxonomy" id="433720"/>
    <lineage>
        <taxon>Eukaryota</taxon>
        <taxon>Metazoa</taxon>
        <taxon>Spiralia</taxon>
        <taxon>Gnathifera</taxon>
        <taxon>Rotifera</taxon>
        <taxon>Eurotatoria</taxon>
        <taxon>Bdelloidea</taxon>
        <taxon>Adinetida</taxon>
        <taxon>Adinetidae</taxon>
        <taxon>Adineta</taxon>
    </lineage>
</organism>
<evidence type="ECO:0000313" key="2">
    <source>
        <dbReference type="Proteomes" id="UP000663844"/>
    </source>
</evidence>
<feature type="non-terminal residue" evidence="1">
    <location>
        <position position="1"/>
    </location>
</feature>
<evidence type="ECO:0000313" key="1">
    <source>
        <dbReference type="EMBL" id="CAF4441206.1"/>
    </source>
</evidence>
<name>A0A820RGZ5_9BILA</name>
<reference evidence="1" key="1">
    <citation type="submission" date="2021-02" db="EMBL/GenBank/DDBJ databases">
        <authorList>
            <person name="Nowell W R."/>
        </authorList>
    </citation>
    <scope>NUCLEOTIDE SEQUENCE</scope>
</reference>
<gene>
    <name evidence="1" type="ORF">OXD698_LOCUS53831</name>
</gene>
<comment type="caution">
    <text evidence="1">The sequence shown here is derived from an EMBL/GenBank/DDBJ whole genome shotgun (WGS) entry which is preliminary data.</text>
</comment>
<dbReference type="AlphaFoldDB" id="A0A820RGZ5"/>
<dbReference type="Proteomes" id="UP000663844">
    <property type="component" value="Unassembled WGS sequence"/>
</dbReference>
<sequence>QARCMITSRRERNRDTLQMCRDECELIELLEQEDAREGKHSKLNLQTFRFTV</sequence>
<accession>A0A820RGZ5</accession>